<dbReference type="Pfam" id="PF08938">
    <property type="entry name" value="HBS1_N"/>
    <property type="match status" value="1"/>
</dbReference>
<evidence type="ECO:0000259" key="12">
    <source>
        <dbReference type="PROSITE" id="PS51722"/>
    </source>
</evidence>
<keyword evidence="7" id="KW-0342">GTP-binding</keyword>
<dbReference type="Gene3D" id="2.40.30.10">
    <property type="entry name" value="Translation factors"/>
    <property type="match status" value="2"/>
</dbReference>
<keyword evidence="14" id="KW-1185">Reference proteome</keyword>
<evidence type="ECO:0000256" key="5">
    <source>
        <dbReference type="ARBA" id="ARBA00022801"/>
    </source>
</evidence>
<dbReference type="FunCoup" id="A0A1D2VC52">
    <property type="interactions" value="59"/>
</dbReference>
<keyword evidence="6" id="KW-0648">Protein biosynthesis</keyword>
<feature type="compositionally biased region" description="Basic and acidic residues" evidence="11">
    <location>
        <begin position="341"/>
        <end position="362"/>
    </location>
</feature>
<feature type="region of interest" description="Disordered" evidence="11">
    <location>
        <begin position="340"/>
        <end position="364"/>
    </location>
</feature>
<dbReference type="PRINTS" id="PR00315">
    <property type="entry name" value="ELONGATNFCT"/>
</dbReference>
<dbReference type="InterPro" id="IPR009001">
    <property type="entry name" value="Transl_elong_EF1A/Init_IF2_C"/>
</dbReference>
<sequence length="997" mass="112476">MVKKINYDYESDYTYSDDGDYYDPNNLTEEEEVRLLSLVPLVKRKLTNCKGYNDQDIEESLYFHNLDVIKAADELIAKFRQITIDPQSTTTSKLSSLSKLRKKSSLNRSLNNLMRNTLNRSSEEQPSATPQIDLTNNTTMIKPAINRPTIRKPLNTRSLTPLTPRRRPTKSLNSISILDNLSFLKDANTNTNTTNDNSNDFPQIKTSPLKNNILSNQPAPKKTISKLASLRQARNKNKNSLIPAAKPTITPSIIQKTNNEKLQTELNQKELNDSPIKKHEIIKNNKITKNFKQPDNLKNLKDFNSYLQSSEPQVVFNLNIDFNQNFNKIDNANSLLYNINHNKDNSKDNSKDNNKDNTEINKHGYSNLLKKTSVNSIFNLKQIQNKNHTSNPDLNLILTKYSNYLNSIDLSSIPNYTNKISFLENKKNSKAKSQKVSKISNLKTANKTTTLNKQSIFPSQNQNQNQLSSNSEENQIGKQIENQTEKIVIKGFKNSVITSPTTNLKTSFKTTKPYKKLDLSQIIKLENLKKTLTFAVIGHIDAGKSTLMGRLLYDMGYVDQKLLYRLTKESSAIGKGSFALAWIMDQNTDERKRGVTIDYGTSNFQTADTNFIMIDAPGHKDFIPNMINGTSQADVAVLMIDASTGAFESGFTFDGQTRDHTVLARNLGITRLIVAINKLDTIDFDQHRFNDIKDQLLEFFIDKAGYEKQNITFIPVSGLNGDNVFKKSTNRSLFKWYPKKEPTLVEALENEAVVLNNRFVSLDLTKEAFAFAINDIDTSKHGDDINLTGKVMSGCIQIGESVLVQPSNFCLRVNSIKSWVVQPDGSSKVEEKEFVIKNDNNITLLIKHKELKVILCSQTLTDIIKFGDLITKIDKKGINRVQKNKPLAVSAVKKFKMKLKLYNLENKPLLVGAPFMLFRGSASVPASIEKIKEISGAQKKKNSLHLVSGQNAVVTVKVEGDRELSLMKFADNHKLGRLVLIQNGYIIGVGLVEKFLF</sequence>
<dbReference type="AlphaFoldDB" id="A0A1D2VC52"/>
<dbReference type="SUPFAM" id="SSF52540">
    <property type="entry name" value="P-loop containing nucleoside triphosphate hydrolases"/>
    <property type="match status" value="1"/>
</dbReference>
<evidence type="ECO:0000256" key="6">
    <source>
        <dbReference type="ARBA" id="ARBA00022917"/>
    </source>
</evidence>
<dbReference type="InterPro" id="IPR015033">
    <property type="entry name" value="HBS1-like_N"/>
</dbReference>
<keyword evidence="5" id="KW-0378">Hydrolase</keyword>
<dbReference type="Proteomes" id="UP000095038">
    <property type="component" value="Unassembled WGS sequence"/>
</dbReference>
<dbReference type="Pfam" id="PF00009">
    <property type="entry name" value="GTP_EFTU"/>
    <property type="match status" value="1"/>
</dbReference>
<feature type="compositionally biased region" description="Low complexity" evidence="11">
    <location>
        <begin position="450"/>
        <end position="474"/>
    </location>
</feature>
<dbReference type="PROSITE" id="PS00301">
    <property type="entry name" value="G_TR_1"/>
    <property type="match status" value="1"/>
</dbReference>
<accession>A0A1D2VC52</accession>
<dbReference type="PROSITE" id="PS51722">
    <property type="entry name" value="G_TR_2"/>
    <property type="match status" value="1"/>
</dbReference>
<evidence type="ECO:0000256" key="9">
    <source>
        <dbReference type="ARBA" id="ARBA00063537"/>
    </source>
</evidence>
<keyword evidence="3" id="KW-0963">Cytoplasm</keyword>
<dbReference type="InterPro" id="IPR000795">
    <property type="entry name" value="T_Tr_GTP-bd_dom"/>
</dbReference>
<comment type="similarity">
    <text evidence="2">Belongs to the TRAFAC class translation factor GTPase superfamily. Classic translation factor GTPase family. EF-Tu/EF-1A subfamily.</text>
</comment>
<dbReference type="Pfam" id="PF22594">
    <property type="entry name" value="GTP-eEF1A_C"/>
    <property type="match status" value="1"/>
</dbReference>
<evidence type="ECO:0000256" key="8">
    <source>
        <dbReference type="ARBA" id="ARBA00049117"/>
    </source>
</evidence>
<dbReference type="InterPro" id="IPR050100">
    <property type="entry name" value="TRAFAC_GTPase_members"/>
</dbReference>
<evidence type="ECO:0000256" key="3">
    <source>
        <dbReference type="ARBA" id="ARBA00022490"/>
    </source>
</evidence>
<name>A0A1D2VC52_9ASCO</name>
<evidence type="ECO:0000256" key="4">
    <source>
        <dbReference type="ARBA" id="ARBA00022741"/>
    </source>
</evidence>
<evidence type="ECO:0000313" key="13">
    <source>
        <dbReference type="EMBL" id="ODV59284.1"/>
    </source>
</evidence>
<dbReference type="SUPFAM" id="SSF50465">
    <property type="entry name" value="EF-Tu/eEF-1alpha/eIF2-gamma C-terminal domain"/>
    <property type="match status" value="1"/>
</dbReference>
<dbReference type="GO" id="GO:1990533">
    <property type="term" value="C:Dom34-Hbs1 complex"/>
    <property type="evidence" value="ECO:0007669"/>
    <property type="project" value="UniProtKB-ARBA"/>
</dbReference>
<comment type="subunit">
    <text evidence="9">Component of the Dom34-Hbs1 complex, also named Pelota-HBS1L complex, composed of dom34 and hbs1.</text>
</comment>
<dbReference type="GO" id="GO:0006412">
    <property type="term" value="P:translation"/>
    <property type="evidence" value="ECO:0007669"/>
    <property type="project" value="UniProtKB-KW"/>
</dbReference>
<evidence type="ECO:0000256" key="11">
    <source>
        <dbReference type="SAM" id="MobiDB-lite"/>
    </source>
</evidence>
<evidence type="ECO:0000256" key="2">
    <source>
        <dbReference type="ARBA" id="ARBA00007249"/>
    </source>
</evidence>
<keyword evidence="4" id="KW-0547">Nucleotide-binding</keyword>
<dbReference type="InterPro" id="IPR054696">
    <property type="entry name" value="GTP-eEF1A_C"/>
</dbReference>
<dbReference type="RefSeq" id="XP_020045591.1">
    <property type="nucleotide sequence ID" value="XM_020189281.1"/>
</dbReference>
<evidence type="ECO:0000256" key="10">
    <source>
        <dbReference type="ARBA" id="ARBA00074866"/>
    </source>
</evidence>
<dbReference type="GO" id="GO:0005525">
    <property type="term" value="F:GTP binding"/>
    <property type="evidence" value="ECO:0007669"/>
    <property type="project" value="UniProtKB-KW"/>
</dbReference>
<dbReference type="OrthoDB" id="342024at2759"/>
<dbReference type="PANTHER" id="PTHR23115">
    <property type="entry name" value="TRANSLATION FACTOR"/>
    <property type="match status" value="1"/>
</dbReference>
<comment type="catalytic activity">
    <reaction evidence="8">
        <text>GTP + H2O = GDP + phosphate + H(+)</text>
        <dbReference type="Rhea" id="RHEA:19669"/>
        <dbReference type="ChEBI" id="CHEBI:15377"/>
        <dbReference type="ChEBI" id="CHEBI:15378"/>
        <dbReference type="ChEBI" id="CHEBI:37565"/>
        <dbReference type="ChEBI" id="CHEBI:43474"/>
        <dbReference type="ChEBI" id="CHEBI:58189"/>
    </reaction>
    <physiologicalReaction direction="left-to-right" evidence="8">
        <dbReference type="Rhea" id="RHEA:19670"/>
    </physiologicalReaction>
</comment>
<proteinExistence type="inferred from homology"/>
<dbReference type="GeneID" id="30962917"/>
<dbReference type="InterPro" id="IPR027417">
    <property type="entry name" value="P-loop_NTPase"/>
</dbReference>
<dbReference type="CDD" id="cd01883">
    <property type="entry name" value="EF1_alpha"/>
    <property type="match status" value="1"/>
</dbReference>
<reference evidence="14" key="1">
    <citation type="submission" date="2016-05" db="EMBL/GenBank/DDBJ databases">
        <title>Comparative genomics of biotechnologically important yeasts.</title>
        <authorList>
            <consortium name="DOE Joint Genome Institute"/>
            <person name="Riley R."/>
            <person name="Haridas S."/>
            <person name="Wolfe K.H."/>
            <person name="Lopes M.R."/>
            <person name="Hittinger C.T."/>
            <person name="Goker M."/>
            <person name="Salamov A."/>
            <person name="Wisecaver J."/>
            <person name="Long T.M."/>
            <person name="Aerts A.L."/>
            <person name="Barry K."/>
            <person name="Choi C."/>
            <person name="Clum A."/>
            <person name="Coughlan A.Y."/>
            <person name="Deshpande S."/>
            <person name="Douglass A.P."/>
            <person name="Hanson S.J."/>
            <person name="Klenk H.-P."/>
            <person name="Labutti K."/>
            <person name="Lapidus A."/>
            <person name="Lindquist E."/>
            <person name="Lipzen A."/>
            <person name="Meier-Kolthoff J.P."/>
            <person name="Ohm R.A."/>
            <person name="Otillar R.P."/>
            <person name="Pangilinan J."/>
            <person name="Peng Y."/>
            <person name="Rokas A."/>
            <person name="Rosa C.A."/>
            <person name="Scheuner C."/>
            <person name="Sibirny A.A."/>
            <person name="Slot J.C."/>
            <person name="Stielow J.B."/>
            <person name="Sun H."/>
            <person name="Kurtzman C.P."/>
            <person name="Blackwell M."/>
            <person name="Grigoriev I.V."/>
            <person name="Jeffries T.W."/>
        </authorList>
    </citation>
    <scope>NUCLEOTIDE SEQUENCE [LARGE SCALE GENOMIC DNA]</scope>
    <source>
        <strain evidence="14">DSM 1968</strain>
    </source>
</reference>
<evidence type="ECO:0000256" key="7">
    <source>
        <dbReference type="ARBA" id="ARBA00023134"/>
    </source>
</evidence>
<feature type="region of interest" description="Disordered" evidence="11">
    <location>
        <begin position="450"/>
        <end position="476"/>
    </location>
</feature>
<protein>
    <recommendedName>
        <fullName evidence="10">Elongation factor 1 alpha-like protein</fullName>
    </recommendedName>
</protein>
<dbReference type="EMBL" id="KV454487">
    <property type="protein sequence ID" value="ODV59284.1"/>
    <property type="molecule type" value="Genomic_DNA"/>
</dbReference>
<dbReference type="FunFam" id="3.40.50.300:FF:000204">
    <property type="entry name" value="Translation elongation factor Tu"/>
    <property type="match status" value="1"/>
</dbReference>
<dbReference type="InParanoid" id="A0A1D2VC52"/>
<gene>
    <name evidence="13" type="ORF">ASCRUDRAFT_15039</name>
</gene>
<organism evidence="13 14">
    <name type="scientific">Ascoidea rubescens DSM 1968</name>
    <dbReference type="NCBI Taxonomy" id="1344418"/>
    <lineage>
        <taxon>Eukaryota</taxon>
        <taxon>Fungi</taxon>
        <taxon>Dikarya</taxon>
        <taxon>Ascomycota</taxon>
        <taxon>Saccharomycotina</taxon>
        <taxon>Saccharomycetes</taxon>
        <taxon>Ascoideaceae</taxon>
        <taxon>Ascoidea</taxon>
    </lineage>
</organism>
<dbReference type="STRING" id="1344418.A0A1D2VC52"/>
<evidence type="ECO:0000313" key="14">
    <source>
        <dbReference type="Proteomes" id="UP000095038"/>
    </source>
</evidence>
<comment type="subcellular location">
    <subcellularLocation>
        <location evidence="1">Cytoplasm</location>
    </subcellularLocation>
</comment>
<feature type="domain" description="Tr-type G" evidence="12">
    <location>
        <begin position="529"/>
        <end position="758"/>
    </location>
</feature>
<evidence type="ECO:0000256" key="1">
    <source>
        <dbReference type="ARBA" id="ARBA00004496"/>
    </source>
</evidence>
<dbReference type="GO" id="GO:0003924">
    <property type="term" value="F:GTPase activity"/>
    <property type="evidence" value="ECO:0007669"/>
    <property type="project" value="InterPro"/>
</dbReference>
<dbReference type="InterPro" id="IPR031157">
    <property type="entry name" value="G_TR_CS"/>
</dbReference>
<dbReference type="GO" id="GO:0005737">
    <property type="term" value="C:cytoplasm"/>
    <property type="evidence" value="ECO:0007669"/>
    <property type="project" value="UniProtKB-SubCell"/>
</dbReference>
<dbReference type="Gene3D" id="3.40.50.300">
    <property type="entry name" value="P-loop containing nucleotide triphosphate hydrolases"/>
    <property type="match status" value="1"/>
</dbReference>